<accession>A0A2P6PCP4</accession>
<comment type="caution">
    <text evidence="8">The sequence shown here is derived from an EMBL/GenBank/DDBJ whole genome shotgun (WGS) entry which is preliminary data.</text>
</comment>
<dbReference type="GO" id="GO:0005730">
    <property type="term" value="C:nucleolus"/>
    <property type="evidence" value="ECO:0007669"/>
    <property type="project" value="TreeGrafter"/>
</dbReference>
<sequence>MLPAAAQHRVFDEVKEGERLVVVATNVAETSVTIPGIKYVVDTGKVKSKEYNFKNGSEIYKVQWISKASAVQRAGRAGRTGPGHCFRLYSSAAFNNIFDDSSPSEISKVPLEGHILLLKSMDIELSAFPFLTRPNDDALNGGQRCLEILEALTEDGEVTPLGKAMAYYPISPRHSKMLLTVIKMLNKEKSYKRPNLVLAYAVASAAALSLSNIFVSQFEDSCTENHDLIDGNSSAPVHGEVIDKQDRVIKEKKVRASCENFSSHSSDALSRAYVLRLYELSKSRLHFCKDNALHPETMHEISELREQLLKLVFYHSGVSGGEFSWIHGSQEDVEHDWRADVIPLSLDEEGLLCRAICAGWADRVAKRIKGSKNQYQTCLSNENVFLDRQSSVSKIAPEYLVYSELIQKKKPYMHGVTCIEPEWLVDCGRVLCKLPKGSAPYYDCVSDKVLYNVTPTFGPHLWKLPEHCLPIDKTEFKGAVQAFAFALLDGKVLRCLRPVRAFMAEHPRTVLKPVAANRERVQNLLLKLGEKKIHSRAMLRAVWSKNPNELYLEIRNWFRKNFHYKFKDIWVEMLREAVY</sequence>
<name>A0A2P6PCP4_ROSCH</name>
<dbReference type="Pfam" id="PF07717">
    <property type="entry name" value="OB_NTP_bind"/>
    <property type="match status" value="1"/>
</dbReference>
<gene>
    <name evidence="8" type="ORF">RchiOBHm_Chr7g0220171</name>
</gene>
<protein>
    <recommendedName>
        <fullName evidence="1">RNA helicase</fullName>
        <ecNumber evidence="1">3.6.4.13</ecNumber>
    </recommendedName>
</protein>
<dbReference type="InterPro" id="IPR056371">
    <property type="entry name" value="DHX37-like_C"/>
</dbReference>
<dbReference type="PANTHER" id="PTHR18934">
    <property type="entry name" value="ATP-DEPENDENT RNA HELICASE"/>
    <property type="match status" value="1"/>
</dbReference>
<proteinExistence type="predicted"/>
<evidence type="ECO:0000259" key="7">
    <source>
        <dbReference type="PROSITE" id="PS51194"/>
    </source>
</evidence>
<evidence type="ECO:0000313" key="9">
    <source>
        <dbReference type="Proteomes" id="UP000238479"/>
    </source>
</evidence>
<dbReference type="SMART" id="SM00490">
    <property type="entry name" value="HELICc"/>
    <property type="match status" value="1"/>
</dbReference>
<keyword evidence="2" id="KW-0547">Nucleotide-binding</keyword>
<dbReference type="Proteomes" id="UP000238479">
    <property type="component" value="Chromosome 7"/>
</dbReference>
<dbReference type="GO" id="GO:0005524">
    <property type="term" value="F:ATP binding"/>
    <property type="evidence" value="ECO:0007669"/>
    <property type="project" value="UniProtKB-KW"/>
</dbReference>
<dbReference type="PROSITE" id="PS51194">
    <property type="entry name" value="HELICASE_CTER"/>
    <property type="match status" value="1"/>
</dbReference>
<dbReference type="SUPFAM" id="SSF52540">
    <property type="entry name" value="P-loop containing nucleoside triphosphate hydrolases"/>
    <property type="match status" value="1"/>
</dbReference>
<dbReference type="SMART" id="SM00847">
    <property type="entry name" value="HA2"/>
    <property type="match status" value="1"/>
</dbReference>
<dbReference type="InterPro" id="IPR001650">
    <property type="entry name" value="Helicase_C-like"/>
</dbReference>
<dbReference type="InterPro" id="IPR048333">
    <property type="entry name" value="HA2_WH"/>
</dbReference>
<dbReference type="Pfam" id="PF00271">
    <property type="entry name" value="Helicase_C"/>
    <property type="match status" value="1"/>
</dbReference>
<organism evidence="8 9">
    <name type="scientific">Rosa chinensis</name>
    <name type="common">China rose</name>
    <dbReference type="NCBI Taxonomy" id="74649"/>
    <lineage>
        <taxon>Eukaryota</taxon>
        <taxon>Viridiplantae</taxon>
        <taxon>Streptophyta</taxon>
        <taxon>Embryophyta</taxon>
        <taxon>Tracheophyta</taxon>
        <taxon>Spermatophyta</taxon>
        <taxon>Magnoliopsida</taxon>
        <taxon>eudicotyledons</taxon>
        <taxon>Gunneridae</taxon>
        <taxon>Pentapetalae</taxon>
        <taxon>rosids</taxon>
        <taxon>fabids</taxon>
        <taxon>Rosales</taxon>
        <taxon>Rosaceae</taxon>
        <taxon>Rosoideae</taxon>
        <taxon>Rosoideae incertae sedis</taxon>
        <taxon>Rosa</taxon>
    </lineage>
</organism>
<evidence type="ECO:0000256" key="4">
    <source>
        <dbReference type="ARBA" id="ARBA00022806"/>
    </source>
</evidence>
<dbReference type="PANTHER" id="PTHR18934:SF99">
    <property type="entry name" value="ATP-DEPENDENT RNA HELICASE DHX37-RELATED"/>
    <property type="match status" value="1"/>
</dbReference>
<dbReference type="AlphaFoldDB" id="A0A2P6PCP4"/>
<dbReference type="InterPro" id="IPR011709">
    <property type="entry name" value="DEAD-box_helicase_OB_fold"/>
</dbReference>
<reference evidence="8 9" key="1">
    <citation type="journal article" date="2018" name="Nat. Genet.">
        <title>The Rosa genome provides new insights in the design of modern roses.</title>
        <authorList>
            <person name="Bendahmane M."/>
        </authorList>
    </citation>
    <scope>NUCLEOTIDE SEQUENCE [LARGE SCALE GENOMIC DNA]</scope>
    <source>
        <strain evidence="9">cv. Old Blush</strain>
    </source>
</reference>
<dbReference type="EMBL" id="PDCK01000045">
    <property type="protein sequence ID" value="PRQ19707.1"/>
    <property type="molecule type" value="Genomic_DNA"/>
</dbReference>
<dbReference type="STRING" id="74649.A0A2P6PCP4"/>
<dbReference type="EC" id="3.6.4.13" evidence="1"/>
<evidence type="ECO:0000256" key="3">
    <source>
        <dbReference type="ARBA" id="ARBA00022801"/>
    </source>
</evidence>
<keyword evidence="4 8" id="KW-0347">Helicase</keyword>
<evidence type="ECO:0000256" key="6">
    <source>
        <dbReference type="ARBA" id="ARBA00047984"/>
    </source>
</evidence>
<dbReference type="GO" id="GO:0016887">
    <property type="term" value="F:ATP hydrolysis activity"/>
    <property type="evidence" value="ECO:0007669"/>
    <property type="project" value="RHEA"/>
</dbReference>
<dbReference type="InterPro" id="IPR007502">
    <property type="entry name" value="Helicase-assoc_dom"/>
</dbReference>
<evidence type="ECO:0000256" key="2">
    <source>
        <dbReference type="ARBA" id="ARBA00022741"/>
    </source>
</evidence>
<dbReference type="CDD" id="cd18791">
    <property type="entry name" value="SF2_C_RHA"/>
    <property type="match status" value="1"/>
</dbReference>
<evidence type="ECO:0000256" key="5">
    <source>
        <dbReference type="ARBA" id="ARBA00022840"/>
    </source>
</evidence>
<keyword evidence="3 8" id="KW-0378">Hydrolase</keyword>
<keyword evidence="9" id="KW-1185">Reference proteome</keyword>
<dbReference type="GO" id="GO:0000462">
    <property type="term" value="P:maturation of SSU-rRNA from tricistronic rRNA transcript (SSU-rRNA, 5.8S rRNA, LSU-rRNA)"/>
    <property type="evidence" value="ECO:0007669"/>
    <property type="project" value="TreeGrafter"/>
</dbReference>
<dbReference type="GO" id="GO:0003723">
    <property type="term" value="F:RNA binding"/>
    <property type="evidence" value="ECO:0007669"/>
    <property type="project" value="TreeGrafter"/>
</dbReference>
<dbReference type="Gramene" id="PRQ19707">
    <property type="protein sequence ID" value="PRQ19707"/>
    <property type="gene ID" value="RchiOBHm_Chr7g0220171"/>
</dbReference>
<comment type="catalytic activity">
    <reaction evidence="6">
        <text>ATP + H2O = ADP + phosphate + H(+)</text>
        <dbReference type="Rhea" id="RHEA:13065"/>
        <dbReference type="ChEBI" id="CHEBI:15377"/>
        <dbReference type="ChEBI" id="CHEBI:15378"/>
        <dbReference type="ChEBI" id="CHEBI:30616"/>
        <dbReference type="ChEBI" id="CHEBI:43474"/>
        <dbReference type="ChEBI" id="CHEBI:456216"/>
        <dbReference type="EC" id="3.6.4.13"/>
    </reaction>
</comment>
<dbReference type="Pfam" id="PF04408">
    <property type="entry name" value="WHD_HA2"/>
    <property type="match status" value="1"/>
</dbReference>
<dbReference type="Gene3D" id="1.20.120.1080">
    <property type="match status" value="1"/>
</dbReference>
<dbReference type="Pfam" id="PF21010">
    <property type="entry name" value="HA2_C"/>
    <property type="match status" value="1"/>
</dbReference>
<dbReference type="Pfam" id="PF23362">
    <property type="entry name" value="DHX37_C"/>
    <property type="match status" value="1"/>
</dbReference>
<evidence type="ECO:0000256" key="1">
    <source>
        <dbReference type="ARBA" id="ARBA00012552"/>
    </source>
</evidence>
<dbReference type="OMA" id="FIREAIM"/>
<dbReference type="GO" id="GO:0003724">
    <property type="term" value="F:RNA helicase activity"/>
    <property type="evidence" value="ECO:0007669"/>
    <property type="project" value="UniProtKB-EC"/>
</dbReference>
<dbReference type="Gene3D" id="3.40.50.300">
    <property type="entry name" value="P-loop containing nucleotide triphosphate hydrolases"/>
    <property type="match status" value="1"/>
</dbReference>
<dbReference type="InterPro" id="IPR027417">
    <property type="entry name" value="P-loop_NTPase"/>
</dbReference>
<dbReference type="OrthoDB" id="1733745at2759"/>
<keyword evidence="5" id="KW-0067">ATP-binding</keyword>
<evidence type="ECO:0000313" key="8">
    <source>
        <dbReference type="EMBL" id="PRQ19707.1"/>
    </source>
</evidence>
<feature type="domain" description="Helicase C-terminal" evidence="7">
    <location>
        <begin position="1"/>
        <end position="122"/>
    </location>
</feature>